<dbReference type="RefSeq" id="WP_206439399.1">
    <property type="nucleotide sequence ID" value="NZ_JAAKZY010000029.1"/>
</dbReference>
<keyword evidence="2" id="KW-1185">Reference proteome</keyword>
<dbReference type="EMBL" id="JAAKZY010000029">
    <property type="protein sequence ID" value="NGO08363.1"/>
    <property type="molecule type" value="Genomic_DNA"/>
</dbReference>
<comment type="caution">
    <text evidence="1">The sequence shown here is derived from an EMBL/GenBank/DDBJ whole genome shotgun (WGS) entry which is preliminary data.</text>
</comment>
<name>A0A6G4V3D0_9ACTN</name>
<proteinExistence type="predicted"/>
<evidence type="ECO:0000313" key="2">
    <source>
        <dbReference type="Proteomes" id="UP000472335"/>
    </source>
</evidence>
<dbReference type="Proteomes" id="UP000472335">
    <property type="component" value="Unassembled WGS sequence"/>
</dbReference>
<organism evidence="1 2">
    <name type="scientific">Streptomyces scabichelini</name>
    <dbReference type="NCBI Taxonomy" id="2711217"/>
    <lineage>
        <taxon>Bacteria</taxon>
        <taxon>Bacillati</taxon>
        <taxon>Actinomycetota</taxon>
        <taxon>Actinomycetes</taxon>
        <taxon>Kitasatosporales</taxon>
        <taxon>Streptomycetaceae</taxon>
        <taxon>Streptomyces</taxon>
    </lineage>
</organism>
<protein>
    <submittedName>
        <fullName evidence="1">Uncharacterized protein</fullName>
    </submittedName>
</protein>
<gene>
    <name evidence="1" type="ORF">G5C60_12200</name>
</gene>
<accession>A0A6G4V3D0</accession>
<reference evidence="1 2" key="1">
    <citation type="submission" date="2020-02" db="EMBL/GenBank/DDBJ databases">
        <title>Whole-genome analyses of novel actinobacteria.</title>
        <authorList>
            <person name="Sahin N."/>
            <person name="Gencbay T."/>
        </authorList>
    </citation>
    <scope>NUCLEOTIDE SEQUENCE [LARGE SCALE GENOMIC DNA]</scope>
    <source>
        <strain evidence="1 2">HC44</strain>
    </source>
</reference>
<dbReference type="AlphaFoldDB" id="A0A6G4V3D0"/>
<sequence>MVEADGRVLAPGRYASRFRPSGQVLESELILRFTVAVSRSPPLPLTHKCR</sequence>
<evidence type="ECO:0000313" key="1">
    <source>
        <dbReference type="EMBL" id="NGO08363.1"/>
    </source>
</evidence>